<dbReference type="Pfam" id="PF10782">
    <property type="entry name" value="zf-C2HCIx2C"/>
    <property type="match status" value="1"/>
</dbReference>
<dbReference type="RefSeq" id="WP_183186252.1">
    <property type="nucleotide sequence ID" value="NZ_JACIDF010000001.1"/>
</dbReference>
<proteinExistence type="predicted"/>
<accession>A0ABD5J0W8</accession>
<keyword evidence="1" id="KW-0479">Metal-binding</keyword>
<dbReference type="InterPro" id="IPR019718">
    <property type="entry name" value="DUF2602"/>
</dbReference>
<protein>
    <submittedName>
        <fullName evidence="1">Zinc-finger domain-containing protein</fullName>
    </submittedName>
</protein>
<dbReference type="AlphaFoldDB" id="A0ABD5J0W8"/>
<evidence type="ECO:0000313" key="1">
    <source>
        <dbReference type="EMBL" id="MED5053635.1"/>
    </source>
</evidence>
<gene>
    <name evidence="1" type="ORF">P9850_17770</name>
</gene>
<sequence>MNREKKLAKRKEILAKLNDLHSTYCDGCFIKNTLRKEEGKRSAQSFCITCCTVGEQIKQYGEMLLMVSSSSYQER</sequence>
<dbReference type="EMBL" id="JARTLI010000052">
    <property type="protein sequence ID" value="MED5053635.1"/>
    <property type="molecule type" value="Genomic_DNA"/>
</dbReference>
<comment type="caution">
    <text evidence="1">The sequence shown here is derived from an EMBL/GenBank/DDBJ whole genome shotgun (WGS) entry which is preliminary data.</text>
</comment>
<keyword evidence="1" id="KW-0863">Zinc-finger</keyword>
<name>A0ABD5J0W8_9BACL</name>
<dbReference type="GO" id="GO:0008270">
    <property type="term" value="F:zinc ion binding"/>
    <property type="evidence" value="ECO:0007669"/>
    <property type="project" value="UniProtKB-KW"/>
</dbReference>
<organism evidence="1 2">
    <name type="scientific">Anoxybacteroides rupiense</name>
    <dbReference type="NCBI Taxonomy" id="311460"/>
    <lineage>
        <taxon>Bacteria</taxon>
        <taxon>Bacillati</taxon>
        <taxon>Bacillota</taxon>
        <taxon>Bacilli</taxon>
        <taxon>Bacillales</taxon>
        <taxon>Anoxybacillaceae</taxon>
        <taxon>Anoxybacteroides</taxon>
    </lineage>
</organism>
<reference evidence="1 2" key="1">
    <citation type="submission" date="2023-03" db="EMBL/GenBank/DDBJ databases">
        <title>Bacillus Genome Sequencing.</title>
        <authorList>
            <person name="Dunlap C."/>
        </authorList>
    </citation>
    <scope>NUCLEOTIDE SEQUENCE [LARGE SCALE GENOMIC DNA]</scope>
    <source>
        <strain evidence="1 2">NRS-38</strain>
    </source>
</reference>
<keyword evidence="1" id="KW-0862">Zinc</keyword>
<dbReference type="Proteomes" id="UP001339962">
    <property type="component" value="Unassembled WGS sequence"/>
</dbReference>
<evidence type="ECO:0000313" key="2">
    <source>
        <dbReference type="Proteomes" id="UP001339962"/>
    </source>
</evidence>